<keyword evidence="1" id="KW-0812">Transmembrane</keyword>
<accession>A0A834CRH7</accession>
<protein>
    <submittedName>
        <fullName evidence="2">Uncharacterized protein</fullName>
    </submittedName>
</protein>
<sequence length="116" mass="13044">MRDHGSSPATCVFTCVIPVVIPTETVKVSRRLAICVFPPFVCVFDGYFFFFWLYSVNKDFVLSITIQGTVVVQQIEPAGPSCNLHVYHNSTGLLWAGSSLCQFRRNMPFLILLSSY</sequence>
<organism evidence="2 3">
    <name type="scientific">Oryzias melastigma</name>
    <name type="common">Marine medaka</name>
    <dbReference type="NCBI Taxonomy" id="30732"/>
    <lineage>
        <taxon>Eukaryota</taxon>
        <taxon>Metazoa</taxon>
        <taxon>Chordata</taxon>
        <taxon>Craniata</taxon>
        <taxon>Vertebrata</taxon>
        <taxon>Euteleostomi</taxon>
        <taxon>Actinopterygii</taxon>
        <taxon>Neopterygii</taxon>
        <taxon>Teleostei</taxon>
        <taxon>Neoteleostei</taxon>
        <taxon>Acanthomorphata</taxon>
        <taxon>Ovalentaria</taxon>
        <taxon>Atherinomorphae</taxon>
        <taxon>Beloniformes</taxon>
        <taxon>Adrianichthyidae</taxon>
        <taxon>Oryziinae</taxon>
        <taxon>Oryzias</taxon>
    </lineage>
</organism>
<proteinExistence type="predicted"/>
<dbReference type="EMBL" id="WKFB01000169">
    <property type="protein sequence ID" value="KAF6733068.1"/>
    <property type="molecule type" value="Genomic_DNA"/>
</dbReference>
<evidence type="ECO:0000313" key="3">
    <source>
        <dbReference type="Proteomes" id="UP000646548"/>
    </source>
</evidence>
<comment type="caution">
    <text evidence="2">The sequence shown here is derived from an EMBL/GenBank/DDBJ whole genome shotgun (WGS) entry which is preliminary data.</text>
</comment>
<keyword evidence="1" id="KW-0472">Membrane</keyword>
<feature type="transmembrane region" description="Helical" evidence="1">
    <location>
        <begin position="32"/>
        <end position="54"/>
    </location>
</feature>
<evidence type="ECO:0000313" key="2">
    <source>
        <dbReference type="EMBL" id="KAF6733068.1"/>
    </source>
</evidence>
<gene>
    <name evidence="2" type="ORF">FQA47_024723</name>
</gene>
<dbReference type="Proteomes" id="UP000646548">
    <property type="component" value="Unassembled WGS sequence"/>
</dbReference>
<name>A0A834CRH7_ORYME</name>
<evidence type="ECO:0000256" key="1">
    <source>
        <dbReference type="SAM" id="Phobius"/>
    </source>
</evidence>
<keyword evidence="1" id="KW-1133">Transmembrane helix</keyword>
<reference evidence="2" key="1">
    <citation type="journal article" name="BMC Genomics">
        <title>Long-read sequencing and de novo genome assembly of marine medaka (Oryzias melastigma).</title>
        <authorList>
            <person name="Liang P."/>
            <person name="Saqib H.S.A."/>
            <person name="Ni X."/>
            <person name="Shen Y."/>
        </authorList>
    </citation>
    <scope>NUCLEOTIDE SEQUENCE</scope>
    <source>
        <strain evidence="2">Bigg-433</strain>
    </source>
</reference>
<dbReference type="AlphaFoldDB" id="A0A834CRH7"/>